<proteinExistence type="predicted"/>
<organism evidence="2 3">
    <name type="scientific">Corynebacterium doosanense CAU 212 = DSM 45436</name>
    <dbReference type="NCBI Taxonomy" id="558173"/>
    <lineage>
        <taxon>Bacteria</taxon>
        <taxon>Bacillati</taxon>
        <taxon>Actinomycetota</taxon>
        <taxon>Actinomycetes</taxon>
        <taxon>Mycobacteriales</taxon>
        <taxon>Corynebacteriaceae</taxon>
        <taxon>Corynebacterium</taxon>
    </lineage>
</organism>
<dbReference type="EMBL" id="CP006764">
    <property type="protein sequence ID" value="AIT62211.1"/>
    <property type="molecule type" value="Genomic_DNA"/>
</dbReference>
<dbReference type="eggNOG" id="ENOG5032BNX">
    <property type="taxonomic scope" value="Bacteria"/>
</dbReference>
<sequence length="479" mass="51490">MKPLSESAGTLRFLASSAGLTPPSGGDPLEISSSVLSQVFPAGLGSPTLPQEIRDLELTAHAAQLKGRALLHTSADPSEGLRWLELATEAAFVSGADTNRAEDHLIMAAARHRRGDFTGAALDFSAAHSALRSQGRSSVWSEYSDSTDDNHRNDLASRATDFPFYTSRPEDSTSTPARAETPAESRSNTNDQMGSAFRATVSKGAQAINALQEKIDEYSSGELGQNNVERFNQRFNTAPEAPATDATEATVDDKPAPLNAAMKSLLEHPNEYPSEKARRSVSEILNDTPPDDALATVQAAQILLEGNGHFPLMARYLAGLEYELATRLDDSSSIVSALSRMALLLRNAAQSNEEKSAAFEMASSAKTQAAGLPVFPDQARPAAVLSLLFLTAGILDEALAELAPPIEAGQIAQSSDAQEQILLGDLYAVLSRIHHERWTIQKQESDLEAVSRNHRQALALYNAAGQPDGFERARVRYQL</sequence>
<dbReference type="RefSeq" id="WP_018021307.1">
    <property type="nucleotide sequence ID" value="NZ_AQUX01000002.1"/>
</dbReference>
<dbReference type="Proteomes" id="UP000029914">
    <property type="component" value="Chromosome"/>
</dbReference>
<evidence type="ECO:0000313" key="3">
    <source>
        <dbReference type="Proteomes" id="UP000029914"/>
    </source>
</evidence>
<dbReference type="HOGENOM" id="CLU_569519_0_0_11"/>
<accession>A0A097IJ92</accession>
<feature type="compositionally biased region" description="Polar residues" evidence="1">
    <location>
        <begin position="135"/>
        <end position="144"/>
    </location>
</feature>
<dbReference type="AlphaFoldDB" id="A0A097IJ92"/>
<gene>
    <name evidence="2" type="ORF">CDOO_02750</name>
</gene>
<feature type="region of interest" description="Disordered" evidence="1">
    <location>
        <begin position="135"/>
        <end position="192"/>
    </location>
</feature>
<keyword evidence="3" id="KW-1185">Reference proteome</keyword>
<protein>
    <submittedName>
        <fullName evidence="2">Uncharacterized protein</fullName>
    </submittedName>
</protein>
<evidence type="ECO:0000313" key="2">
    <source>
        <dbReference type="EMBL" id="AIT62211.1"/>
    </source>
</evidence>
<reference evidence="2 3" key="1">
    <citation type="submission" date="2013-09" db="EMBL/GenBank/DDBJ databases">
        <title>Complete genome sequence of Corynebacterium doosanense CAU 212(T) (=DSM 45436(T)), isolated from activated sludge.</title>
        <authorList>
            <person name="Schaffert L."/>
            <person name="Albersmeier A."/>
            <person name="Kalinowski J."/>
            <person name="Ruckert C."/>
        </authorList>
    </citation>
    <scope>NUCLEOTIDE SEQUENCE [LARGE SCALE GENOMIC DNA]</scope>
    <source>
        <strain evidence="2 3">CAU 212</strain>
    </source>
</reference>
<name>A0A097IJ92_9CORY</name>
<dbReference type="KEGG" id="cdo:CDOO_02750"/>
<evidence type="ECO:0000256" key="1">
    <source>
        <dbReference type="SAM" id="MobiDB-lite"/>
    </source>
</evidence>